<comment type="caution">
    <text evidence="1">The sequence shown here is derived from an EMBL/GenBank/DDBJ whole genome shotgun (WGS) entry which is preliminary data.</text>
</comment>
<sequence length="56" mass="6416">MKTKRKVTVHSTPLKKKRIQRVKTVAYTTAIVAAQVMAQSKSSPCDVFLPGIHWYW</sequence>
<dbReference type="Proteomes" id="UP000295292">
    <property type="component" value="Unassembled WGS sequence"/>
</dbReference>
<name>A0A4R6WMZ2_9SPHI</name>
<proteinExistence type="predicted"/>
<gene>
    <name evidence="1" type="ORF">CLV99_1183</name>
</gene>
<evidence type="ECO:0000313" key="1">
    <source>
        <dbReference type="EMBL" id="TDQ79735.1"/>
    </source>
</evidence>
<dbReference type="AlphaFoldDB" id="A0A4R6WMZ2"/>
<evidence type="ECO:0000313" key="2">
    <source>
        <dbReference type="Proteomes" id="UP000295292"/>
    </source>
</evidence>
<organism evidence="1 2">
    <name type="scientific">Sphingobacterium yanglingense</name>
    <dbReference type="NCBI Taxonomy" id="1437280"/>
    <lineage>
        <taxon>Bacteria</taxon>
        <taxon>Pseudomonadati</taxon>
        <taxon>Bacteroidota</taxon>
        <taxon>Sphingobacteriia</taxon>
        <taxon>Sphingobacteriales</taxon>
        <taxon>Sphingobacteriaceae</taxon>
        <taxon>Sphingobacterium</taxon>
    </lineage>
</organism>
<accession>A0A4R6WMZ2</accession>
<dbReference type="EMBL" id="SNYV01000011">
    <property type="protein sequence ID" value="TDQ79735.1"/>
    <property type="molecule type" value="Genomic_DNA"/>
</dbReference>
<protein>
    <submittedName>
        <fullName evidence="1">Uncharacterized protein</fullName>
    </submittedName>
</protein>
<reference evidence="1 2" key="1">
    <citation type="submission" date="2019-03" db="EMBL/GenBank/DDBJ databases">
        <title>Genomic Encyclopedia of Archaeal and Bacterial Type Strains, Phase II (KMG-II): from individual species to whole genera.</title>
        <authorList>
            <person name="Goeker M."/>
        </authorList>
    </citation>
    <scope>NUCLEOTIDE SEQUENCE [LARGE SCALE GENOMIC DNA]</scope>
    <source>
        <strain evidence="1 2">DSM 28353</strain>
    </source>
</reference>
<keyword evidence="2" id="KW-1185">Reference proteome</keyword>
<dbReference type="RefSeq" id="WP_162850031.1">
    <property type="nucleotide sequence ID" value="NZ_SNYV01000011.1"/>
</dbReference>